<feature type="non-terminal residue" evidence="1">
    <location>
        <position position="158"/>
    </location>
</feature>
<name>A0A382GUT5_9ZZZZ</name>
<proteinExistence type="predicted"/>
<gene>
    <name evidence="1" type="ORF">METZ01_LOCUS231720</name>
</gene>
<dbReference type="AlphaFoldDB" id="A0A382GUT5"/>
<reference evidence="1" key="1">
    <citation type="submission" date="2018-05" db="EMBL/GenBank/DDBJ databases">
        <authorList>
            <person name="Lanie J.A."/>
            <person name="Ng W.-L."/>
            <person name="Kazmierczak K.M."/>
            <person name="Andrzejewski T.M."/>
            <person name="Davidsen T.M."/>
            <person name="Wayne K.J."/>
            <person name="Tettelin H."/>
            <person name="Glass J.I."/>
            <person name="Rusch D."/>
            <person name="Podicherti R."/>
            <person name="Tsui H.-C.T."/>
            <person name="Winkler M.E."/>
        </authorList>
    </citation>
    <scope>NUCLEOTIDE SEQUENCE</scope>
</reference>
<evidence type="ECO:0008006" key="2">
    <source>
        <dbReference type="Google" id="ProtNLM"/>
    </source>
</evidence>
<protein>
    <recommendedName>
        <fullName evidence="2">Gamma-glutamylcyclotransferase AIG2-like domain-containing protein</fullName>
    </recommendedName>
</protein>
<dbReference type="EMBL" id="UINC01057568">
    <property type="protein sequence ID" value="SVB78866.1"/>
    <property type="molecule type" value="Genomic_DNA"/>
</dbReference>
<accession>A0A382GUT5</accession>
<sequence length="158" mass="17590">VAQPRHDHANMPVYAIIGFGSLIWDLDDLRPWVTGEWDFYSGPILPLEFSLVSAKRKRALALVIDHIDGQNCPTCVIRSRRDSLALAVSDLATRERAAIEKIGYLDVNRGTCWSRSNTTLDTVRRWLQCSSFDGAAWTDGERNFEKATGEPSSVPAAV</sequence>
<feature type="non-terminal residue" evidence="1">
    <location>
        <position position="1"/>
    </location>
</feature>
<evidence type="ECO:0000313" key="1">
    <source>
        <dbReference type="EMBL" id="SVB78866.1"/>
    </source>
</evidence>
<organism evidence="1">
    <name type="scientific">marine metagenome</name>
    <dbReference type="NCBI Taxonomy" id="408172"/>
    <lineage>
        <taxon>unclassified sequences</taxon>
        <taxon>metagenomes</taxon>
        <taxon>ecological metagenomes</taxon>
    </lineage>
</organism>